<dbReference type="EMBL" id="JAACJP010000004">
    <property type="protein sequence ID" value="KAF5385257.1"/>
    <property type="molecule type" value="Genomic_DNA"/>
</dbReference>
<evidence type="ECO:0000313" key="4">
    <source>
        <dbReference type="Proteomes" id="UP000565441"/>
    </source>
</evidence>
<organism evidence="3 4">
    <name type="scientific">Tricholomella constricta</name>
    <dbReference type="NCBI Taxonomy" id="117010"/>
    <lineage>
        <taxon>Eukaryota</taxon>
        <taxon>Fungi</taxon>
        <taxon>Dikarya</taxon>
        <taxon>Basidiomycota</taxon>
        <taxon>Agaricomycotina</taxon>
        <taxon>Agaricomycetes</taxon>
        <taxon>Agaricomycetidae</taxon>
        <taxon>Agaricales</taxon>
        <taxon>Tricholomatineae</taxon>
        <taxon>Lyophyllaceae</taxon>
        <taxon>Tricholomella</taxon>
    </lineage>
</organism>
<sequence>MVQLNRPAGAGANDVITTDHIVAALQGLGLSLRHNFDGTVTVTIAGASSQNSPTELGDTPVATIQPQVAVNSVAARERTHGQGLIVTDAQASVAASTPENASADTRADTSTDTRADTRAAVRANTSTDLSINVSTDDSNDGTVAPPTSPVSDDTEFVKPDSHICARCAALIPASGVTPPGPPPMSMPASASGPTPTMSTVLSNTTRWYAVVIGRAVGVFQGWPTVDPLVKGVSGFRCKQYISYEDALAAFEEARSLGLVAIRN</sequence>
<dbReference type="Pfam" id="PF01693">
    <property type="entry name" value="Cauli_VI"/>
    <property type="match status" value="1"/>
</dbReference>
<feature type="domain" description="Ribonuclease H1 N-terminal" evidence="2">
    <location>
        <begin position="207"/>
        <end position="248"/>
    </location>
</feature>
<dbReference type="OrthoDB" id="3270804at2759"/>
<reference evidence="3 4" key="1">
    <citation type="journal article" date="2020" name="ISME J.">
        <title>Uncovering the hidden diversity of litter-decomposition mechanisms in mushroom-forming fungi.</title>
        <authorList>
            <person name="Floudas D."/>
            <person name="Bentzer J."/>
            <person name="Ahren D."/>
            <person name="Johansson T."/>
            <person name="Persson P."/>
            <person name="Tunlid A."/>
        </authorList>
    </citation>
    <scope>NUCLEOTIDE SEQUENCE [LARGE SCALE GENOMIC DNA]</scope>
    <source>
        <strain evidence="3 4">CBS 661.87</strain>
    </source>
</reference>
<dbReference type="InterPro" id="IPR037056">
    <property type="entry name" value="RNase_H1_N_sf"/>
</dbReference>
<comment type="caution">
    <text evidence="3">The sequence shown here is derived from an EMBL/GenBank/DDBJ whole genome shotgun (WGS) entry which is preliminary data.</text>
</comment>
<dbReference type="InterPro" id="IPR011320">
    <property type="entry name" value="RNase_H1_N"/>
</dbReference>
<evidence type="ECO:0000313" key="3">
    <source>
        <dbReference type="EMBL" id="KAF5385257.1"/>
    </source>
</evidence>
<dbReference type="Proteomes" id="UP000565441">
    <property type="component" value="Unassembled WGS sequence"/>
</dbReference>
<name>A0A8H5HL18_9AGAR</name>
<dbReference type="AlphaFoldDB" id="A0A8H5HL18"/>
<protein>
    <recommendedName>
        <fullName evidence="2">Ribonuclease H1 N-terminal domain-containing protein</fullName>
    </recommendedName>
</protein>
<keyword evidence="4" id="KW-1185">Reference proteome</keyword>
<gene>
    <name evidence="3" type="ORF">D9615_001457</name>
</gene>
<dbReference type="Gene3D" id="3.40.970.10">
    <property type="entry name" value="Ribonuclease H1, N-terminal domain"/>
    <property type="match status" value="1"/>
</dbReference>
<accession>A0A8H5HL18</accession>
<evidence type="ECO:0000256" key="1">
    <source>
        <dbReference type="SAM" id="MobiDB-lite"/>
    </source>
</evidence>
<feature type="region of interest" description="Disordered" evidence="1">
    <location>
        <begin position="89"/>
        <end position="155"/>
    </location>
</feature>
<evidence type="ECO:0000259" key="2">
    <source>
        <dbReference type="Pfam" id="PF01693"/>
    </source>
</evidence>
<feature type="compositionally biased region" description="Polar residues" evidence="1">
    <location>
        <begin position="124"/>
        <end position="136"/>
    </location>
</feature>
<dbReference type="InterPro" id="IPR009027">
    <property type="entry name" value="Ribosomal_bL9/RNase_H1_N"/>
</dbReference>
<proteinExistence type="predicted"/>
<dbReference type="SUPFAM" id="SSF55658">
    <property type="entry name" value="L9 N-domain-like"/>
    <property type="match status" value="1"/>
</dbReference>
<feature type="compositionally biased region" description="Polar residues" evidence="1">
    <location>
        <begin position="89"/>
        <end position="100"/>
    </location>
</feature>
<feature type="compositionally biased region" description="Basic and acidic residues" evidence="1">
    <location>
        <begin position="105"/>
        <end position="119"/>
    </location>
</feature>